<organism evidence="3 4">
    <name type="scientific">Lysinibacillus sphaericus OT4b.31</name>
    <dbReference type="NCBI Taxonomy" id="1285586"/>
    <lineage>
        <taxon>Bacteria</taxon>
        <taxon>Bacillati</taxon>
        <taxon>Bacillota</taxon>
        <taxon>Bacilli</taxon>
        <taxon>Bacillales</taxon>
        <taxon>Bacillaceae</taxon>
        <taxon>Lysinibacillus</taxon>
    </lineage>
</organism>
<dbReference type="eggNOG" id="COG1396">
    <property type="taxonomic scope" value="Bacteria"/>
</dbReference>
<dbReference type="GO" id="GO:0003677">
    <property type="term" value="F:DNA binding"/>
    <property type="evidence" value="ECO:0007669"/>
    <property type="project" value="UniProtKB-KW"/>
</dbReference>
<evidence type="ECO:0000313" key="3">
    <source>
        <dbReference type="EMBL" id="EON73831.1"/>
    </source>
</evidence>
<dbReference type="PROSITE" id="PS50943">
    <property type="entry name" value="HTH_CROC1"/>
    <property type="match status" value="2"/>
</dbReference>
<dbReference type="SMART" id="SM00530">
    <property type="entry name" value="HTH_XRE"/>
    <property type="match status" value="2"/>
</dbReference>
<dbReference type="InterPro" id="IPR010982">
    <property type="entry name" value="Lambda_DNA-bd_dom_sf"/>
</dbReference>
<dbReference type="Proteomes" id="UP000013911">
    <property type="component" value="Unassembled WGS sequence"/>
</dbReference>
<evidence type="ECO:0000256" key="1">
    <source>
        <dbReference type="ARBA" id="ARBA00023125"/>
    </source>
</evidence>
<dbReference type="GO" id="GO:0005829">
    <property type="term" value="C:cytosol"/>
    <property type="evidence" value="ECO:0007669"/>
    <property type="project" value="TreeGrafter"/>
</dbReference>
<dbReference type="EMBL" id="AQPX01000008">
    <property type="protein sequence ID" value="EON73831.1"/>
    <property type="molecule type" value="Genomic_DNA"/>
</dbReference>
<dbReference type="PATRIC" id="fig|1285586.5.peg.845"/>
<dbReference type="InterPro" id="IPR001387">
    <property type="entry name" value="Cro/C1-type_HTH"/>
</dbReference>
<dbReference type="SUPFAM" id="SSF47413">
    <property type="entry name" value="lambda repressor-like DNA-binding domains"/>
    <property type="match status" value="1"/>
</dbReference>
<dbReference type="Gene3D" id="1.10.260.40">
    <property type="entry name" value="lambda repressor-like DNA-binding domains"/>
    <property type="match status" value="2"/>
</dbReference>
<feature type="domain" description="HTH cro/C1-type" evidence="2">
    <location>
        <begin position="119"/>
        <end position="159"/>
    </location>
</feature>
<gene>
    <name evidence="3" type="ORF">H131_04179</name>
</gene>
<feature type="domain" description="HTH cro/C1-type" evidence="2">
    <location>
        <begin position="11"/>
        <end position="65"/>
    </location>
</feature>
<dbReference type="Pfam" id="PF01381">
    <property type="entry name" value="HTH_3"/>
    <property type="match status" value="1"/>
</dbReference>
<comment type="caution">
    <text evidence="3">The sequence shown here is derived from an EMBL/GenBank/DDBJ whole genome shotgun (WGS) entry which is preliminary data.</text>
</comment>
<reference evidence="3 4" key="1">
    <citation type="submission" date="2013-04" db="EMBL/GenBank/DDBJ databases">
        <title>Draft genome of the heavy metal tolerant bacterium Lysinibacillus sphaericus strain OT4b.31.</title>
        <authorList>
            <person name="Pena-Montenegro T.D."/>
            <person name="Dussan J."/>
        </authorList>
    </citation>
    <scope>NUCLEOTIDE SEQUENCE [LARGE SCALE GENOMIC DNA]</scope>
    <source>
        <strain evidence="3 4">OT4b.31</strain>
    </source>
</reference>
<dbReference type="GO" id="GO:0003700">
    <property type="term" value="F:DNA-binding transcription factor activity"/>
    <property type="evidence" value="ECO:0007669"/>
    <property type="project" value="TreeGrafter"/>
</dbReference>
<evidence type="ECO:0000259" key="2">
    <source>
        <dbReference type="PROSITE" id="PS50943"/>
    </source>
</evidence>
<evidence type="ECO:0000313" key="4">
    <source>
        <dbReference type="Proteomes" id="UP000013911"/>
    </source>
</evidence>
<dbReference type="InterPro" id="IPR050807">
    <property type="entry name" value="TransReg_Diox_bact_type"/>
</dbReference>
<keyword evidence="1" id="KW-0238">DNA-binding</keyword>
<dbReference type="PANTHER" id="PTHR46797:SF1">
    <property type="entry name" value="METHYLPHOSPHONATE SYNTHASE"/>
    <property type="match status" value="1"/>
</dbReference>
<dbReference type="RefSeq" id="WP_010857800.1">
    <property type="nucleotide sequence ID" value="NZ_KB933398.1"/>
</dbReference>
<name>R7ZIE5_LYSSH</name>
<dbReference type="HOGENOM" id="CLU_952494_0_0_9"/>
<dbReference type="PANTHER" id="PTHR46797">
    <property type="entry name" value="HTH-TYPE TRANSCRIPTIONAL REGULATOR"/>
    <property type="match status" value="1"/>
</dbReference>
<accession>R7ZIE5</accession>
<protein>
    <submittedName>
        <fullName evidence="3">MerR family transcriptional regulator</fullName>
    </submittedName>
</protein>
<dbReference type="AlphaFoldDB" id="R7ZIE5"/>
<proteinExistence type="predicted"/>
<dbReference type="OrthoDB" id="1150409at2"/>
<dbReference type="CDD" id="cd00093">
    <property type="entry name" value="HTH_XRE"/>
    <property type="match status" value="2"/>
</dbReference>
<sequence>MFIEVNLGETIKDSRKKKGMTMIELAEKAEITQGYLSKIENNLKIPKIDTLKTIGSILDIPIGELLIGAKYIDEWLEMFEENIKKPPSIPTFGEAIRVAREDNYDSNDEQLTIPLSVISKKINIPETTLEQIENGVDIPLTNVQLMELAKALDVTFAYLYLLAGKGNNLFEQNILNNILIQLRPLQHSSVKKFSSMTFEEFYELNKKLSNGSILEVEYAKSIYDSYIFANEIDQLMQLHAMSNPWRDSPDIQYLLNLPDVQINYRGRKLSPTDKQKILTKIEEMKDKFEYQD</sequence>